<dbReference type="InterPro" id="IPR039537">
    <property type="entry name" value="Retrotran_Ty1/copia-like"/>
</dbReference>
<name>A0A6L2JJ54_TANCI</name>
<dbReference type="InterPro" id="IPR013103">
    <property type="entry name" value="RVT_2"/>
</dbReference>
<feature type="domain" description="Reverse transcriptase Ty1/copia-type" evidence="3">
    <location>
        <begin position="395"/>
        <end position="632"/>
    </location>
</feature>
<accession>A0A6L2JJ54</accession>
<evidence type="ECO:0000259" key="3">
    <source>
        <dbReference type="Pfam" id="PF07727"/>
    </source>
</evidence>
<organism evidence="4">
    <name type="scientific">Tanacetum cinerariifolium</name>
    <name type="common">Dalmatian daisy</name>
    <name type="synonym">Chrysanthemum cinerariifolium</name>
    <dbReference type="NCBI Taxonomy" id="118510"/>
    <lineage>
        <taxon>Eukaryota</taxon>
        <taxon>Viridiplantae</taxon>
        <taxon>Streptophyta</taxon>
        <taxon>Embryophyta</taxon>
        <taxon>Tracheophyta</taxon>
        <taxon>Spermatophyta</taxon>
        <taxon>Magnoliopsida</taxon>
        <taxon>eudicotyledons</taxon>
        <taxon>Gunneridae</taxon>
        <taxon>Pentapetalae</taxon>
        <taxon>asterids</taxon>
        <taxon>campanulids</taxon>
        <taxon>Asterales</taxon>
        <taxon>Asteraceae</taxon>
        <taxon>Asteroideae</taxon>
        <taxon>Anthemideae</taxon>
        <taxon>Anthemidinae</taxon>
        <taxon>Tanacetum</taxon>
    </lineage>
</organism>
<dbReference type="GO" id="GO:0046872">
    <property type="term" value="F:metal ion binding"/>
    <property type="evidence" value="ECO:0007669"/>
    <property type="project" value="UniProtKB-KW"/>
</dbReference>
<evidence type="ECO:0000256" key="2">
    <source>
        <dbReference type="ARBA" id="ARBA00022801"/>
    </source>
</evidence>
<evidence type="ECO:0000313" key="4">
    <source>
        <dbReference type="EMBL" id="GEU35694.1"/>
    </source>
</evidence>
<dbReference type="Pfam" id="PF07727">
    <property type="entry name" value="RVT_2"/>
    <property type="match status" value="1"/>
</dbReference>
<dbReference type="SUPFAM" id="SSF56672">
    <property type="entry name" value="DNA/RNA polymerases"/>
    <property type="match status" value="1"/>
</dbReference>
<dbReference type="AlphaFoldDB" id="A0A6L2JJ54"/>
<gene>
    <name evidence="4" type="ORF">Tci_007672</name>
</gene>
<sequence>MLRHMRELLELLVSLDHAHTAWIKGSKEIVGLMLMTMEPYIQRNLETLHAHEMLQELKTLFSQQAEQELLQTTRDFHSCKQEEGYLGKTINELQAMLKLHEQTVHKNNAPGLHAIRAGHWKRNCPQSLAELLKKKKNVASGAGGSGIFVIELNTILNRSWIYDIGCGTHIYNTMHGLRASRKLKPGALSLYDHGIIAHSTPPYTSQHNGVSKRRNRTLLDMVRSMMSQTTLPKSFWDYALENVAHILNMVPTKKVEKTPYEETIGYSFYYLPENKVLVARNAEFLENSLITQEASGSLEDLKVIQEEDTHPSIDTSLNHEEDDLEIDEPQSDIVSIRRSTRTRHAPDRMCLYIDAEEHELGDLGEPANYTAALLDLESKKWLNAKNVEIQFMKDNEVWVLVELPPNGKTVGSKWLFKKKTDMDGVVHTYKARLVAKGYTQTLGIDYEETFSSVTDIRAIRILIAIATYYDYEIWQIDVKTTFLNGYLNEEVYMEQPKGFVNPKYPNQVCKLKRSIYGIKQASKQWNKRFDDEIKKFGFTQNRDEPCVYLKASGSNITFLILYVDDILIMGNNIPMLQSVKSYLGRCFAMKDLGEAAYILGIKIYRDRSRRLIGLCQSAYIEKILKRYCMKNSKRGSDLHWTTAKNILKYLRNTKDMFLVYEEDEYIAAFDASNEAVWVRKFIYGLGVVPTIEEPISMYCDNTGAIAIVNESGITKGARHFRAKVPYLRKVIEYGDVKLEKVYIDDNLADPFTKALAFLKYSEHTRNIGMLPASSLM</sequence>
<proteinExistence type="predicted"/>
<protein>
    <recommendedName>
        <fullName evidence="3">Reverse transcriptase Ty1/copia-type domain-containing protein</fullName>
    </recommendedName>
</protein>
<dbReference type="GO" id="GO:0003676">
    <property type="term" value="F:nucleic acid binding"/>
    <property type="evidence" value="ECO:0007669"/>
    <property type="project" value="InterPro"/>
</dbReference>
<keyword evidence="2" id="KW-0378">Hydrolase</keyword>
<reference evidence="4" key="1">
    <citation type="journal article" date="2019" name="Sci. Rep.">
        <title>Draft genome of Tanacetum cinerariifolium, the natural source of mosquito coil.</title>
        <authorList>
            <person name="Yamashiro T."/>
            <person name="Shiraishi A."/>
            <person name="Satake H."/>
            <person name="Nakayama K."/>
        </authorList>
    </citation>
    <scope>NUCLEOTIDE SEQUENCE</scope>
</reference>
<dbReference type="SUPFAM" id="SSF53098">
    <property type="entry name" value="Ribonuclease H-like"/>
    <property type="match status" value="1"/>
</dbReference>
<keyword evidence="1" id="KW-0479">Metal-binding</keyword>
<dbReference type="InterPro" id="IPR012337">
    <property type="entry name" value="RNaseH-like_sf"/>
</dbReference>
<dbReference type="InterPro" id="IPR043502">
    <property type="entry name" value="DNA/RNA_pol_sf"/>
</dbReference>
<evidence type="ECO:0000256" key="1">
    <source>
        <dbReference type="ARBA" id="ARBA00022723"/>
    </source>
</evidence>
<dbReference type="EMBL" id="BKCJ010000720">
    <property type="protein sequence ID" value="GEU35694.1"/>
    <property type="molecule type" value="Genomic_DNA"/>
</dbReference>
<comment type="caution">
    <text evidence="4">The sequence shown here is derived from an EMBL/GenBank/DDBJ whole genome shotgun (WGS) entry which is preliminary data.</text>
</comment>
<dbReference type="CDD" id="cd09272">
    <property type="entry name" value="RNase_HI_RT_Ty1"/>
    <property type="match status" value="1"/>
</dbReference>
<dbReference type="InterPro" id="IPR036397">
    <property type="entry name" value="RNaseH_sf"/>
</dbReference>
<dbReference type="PANTHER" id="PTHR42648:SF27">
    <property type="entry name" value="RNA-DIRECTED DNA POLYMERASE"/>
    <property type="match status" value="1"/>
</dbReference>
<dbReference type="Gene3D" id="3.30.420.10">
    <property type="entry name" value="Ribonuclease H-like superfamily/Ribonuclease H"/>
    <property type="match status" value="1"/>
</dbReference>
<dbReference type="PANTHER" id="PTHR42648">
    <property type="entry name" value="TRANSPOSASE, PUTATIVE-RELATED"/>
    <property type="match status" value="1"/>
</dbReference>
<dbReference type="GO" id="GO:0016787">
    <property type="term" value="F:hydrolase activity"/>
    <property type="evidence" value="ECO:0007669"/>
    <property type="project" value="UniProtKB-KW"/>
</dbReference>